<name>A0AAD6AQ68_9TELE</name>
<dbReference type="PANTHER" id="PTHR45913:SF19">
    <property type="entry name" value="LOW QUALITY PROTEIN: ZINC FINGER BED DOMAIN-CONTAINING PROTEIN 5-LIKE"/>
    <property type="match status" value="1"/>
</dbReference>
<keyword evidence="2" id="KW-1185">Reference proteome</keyword>
<organism evidence="1 2">
    <name type="scientific">Pogonophryne albipinna</name>
    <dbReference type="NCBI Taxonomy" id="1090488"/>
    <lineage>
        <taxon>Eukaryota</taxon>
        <taxon>Metazoa</taxon>
        <taxon>Chordata</taxon>
        <taxon>Craniata</taxon>
        <taxon>Vertebrata</taxon>
        <taxon>Euteleostomi</taxon>
        <taxon>Actinopterygii</taxon>
        <taxon>Neopterygii</taxon>
        <taxon>Teleostei</taxon>
        <taxon>Neoteleostei</taxon>
        <taxon>Acanthomorphata</taxon>
        <taxon>Eupercaria</taxon>
        <taxon>Perciformes</taxon>
        <taxon>Notothenioidei</taxon>
        <taxon>Pogonophryne</taxon>
    </lineage>
</organism>
<gene>
    <name evidence="1" type="ORF">JOQ06_004447</name>
</gene>
<dbReference type="InterPro" id="IPR012337">
    <property type="entry name" value="RNaseH-like_sf"/>
</dbReference>
<accession>A0AAD6AQ68</accession>
<sequence>MAEDVKNQLITRLRQSQFFTLQLDESTDIGNEANLLCFVRSLTVFRRWRIFSSLQMKSCTVAAFKEHLQGLHFQLGRYFAELEWIRNLFGDKTHVEHVSCKLPPRQVDSLADIASDGTLRMTFREKSLTDFWVHVQPEHPELADAALKQLMPFPTTYNCEAVFSALVGLKTKQRNRIIVDCDMRLKLSSLDPDIVSLMSQHKQHHSSH</sequence>
<protein>
    <submittedName>
        <fullName evidence="1">Uncharacterized protein</fullName>
    </submittedName>
</protein>
<evidence type="ECO:0000313" key="1">
    <source>
        <dbReference type="EMBL" id="KAJ4928823.1"/>
    </source>
</evidence>
<dbReference type="PANTHER" id="PTHR45913">
    <property type="entry name" value="EPM2A-INTERACTING PROTEIN 1"/>
    <property type="match status" value="1"/>
</dbReference>
<dbReference type="SUPFAM" id="SSF53098">
    <property type="entry name" value="Ribonuclease H-like"/>
    <property type="match status" value="1"/>
</dbReference>
<dbReference type="Proteomes" id="UP001219934">
    <property type="component" value="Unassembled WGS sequence"/>
</dbReference>
<evidence type="ECO:0000313" key="2">
    <source>
        <dbReference type="Proteomes" id="UP001219934"/>
    </source>
</evidence>
<comment type="caution">
    <text evidence="1">The sequence shown here is derived from an EMBL/GenBank/DDBJ whole genome shotgun (WGS) entry which is preliminary data.</text>
</comment>
<reference evidence="1" key="1">
    <citation type="submission" date="2022-11" db="EMBL/GenBank/DDBJ databases">
        <title>Chromosome-level genome of Pogonophryne albipinna.</title>
        <authorList>
            <person name="Jo E."/>
        </authorList>
    </citation>
    <scope>NUCLEOTIDE SEQUENCE</scope>
    <source>
        <strain evidence="1">SGF0006</strain>
        <tissue evidence="1">Muscle</tissue>
    </source>
</reference>
<dbReference type="AlphaFoldDB" id="A0AAD6AQ68"/>
<proteinExistence type="predicted"/>
<dbReference type="EMBL" id="JAPTMU010000017">
    <property type="protein sequence ID" value="KAJ4928823.1"/>
    <property type="molecule type" value="Genomic_DNA"/>
</dbReference>